<evidence type="ECO:0000256" key="5">
    <source>
        <dbReference type="RuleBase" id="RU361140"/>
    </source>
</evidence>
<dbReference type="RefSeq" id="WP_123271509.1">
    <property type="nucleotide sequence ID" value="NZ_RJJQ01000010.1"/>
</dbReference>
<sequence>MIGAAFGVVVGVATLGWAVRRVVGLLCNLLHRPEAATGDPILAALLDEHTSRHTRRLGVAVVESAADTPVGVATVAATPESVFEIGSISKALTGMLIADAAQRGELDLADRVATHLPELARRPVGDCTIGELGSHTSGLPRLALGPRALLQVFGLVVVGLNPYAGQGVSFVIRGAARARLRTRGRKAYSNLGAALAGAVLERATGSSYPDLVRDRIVNPLGLTHTSADHRAPRATGHTKAGEWARPWRMTGYAPAGGVTSSLADLATVARALLAGTAPGIGSLDRDDCFWVRERGAAGGPVVWHNGETGGYAAYLGLRPEAGRAVIVLADVADMSLIMRLTQAIGAPAR</sequence>
<keyword evidence="8" id="KW-1185">Reference proteome</keyword>
<comment type="catalytic activity">
    <reaction evidence="1 5">
        <text>a beta-lactam + H2O = a substituted beta-amino acid</text>
        <dbReference type="Rhea" id="RHEA:20401"/>
        <dbReference type="ChEBI" id="CHEBI:15377"/>
        <dbReference type="ChEBI" id="CHEBI:35627"/>
        <dbReference type="ChEBI" id="CHEBI:140347"/>
        <dbReference type="EC" id="3.5.2.6"/>
    </reaction>
</comment>
<feature type="domain" description="Beta-lactamase-related" evidence="6">
    <location>
        <begin position="53"/>
        <end position="329"/>
    </location>
</feature>
<dbReference type="Gene3D" id="3.40.710.10">
    <property type="entry name" value="DD-peptidase/beta-lactamase superfamily"/>
    <property type="match status" value="1"/>
</dbReference>
<dbReference type="GO" id="GO:0008800">
    <property type="term" value="F:beta-lactamase activity"/>
    <property type="evidence" value="ECO:0007669"/>
    <property type="project" value="UniProtKB-UniRule"/>
</dbReference>
<evidence type="ECO:0000256" key="1">
    <source>
        <dbReference type="ARBA" id="ARBA00001526"/>
    </source>
</evidence>
<dbReference type="OrthoDB" id="3171327at2"/>
<accession>A0A3M9M7W3</accession>
<evidence type="ECO:0000256" key="2">
    <source>
        <dbReference type="ARBA" id="ARBA00007840"/>
    </source>
</evidence>
<dbReference type="PANTHER" id="PTHR46825">
    <property type="entry name" value="D-ALANYL-D-ALANINE-CARBOXYPEPTIDASE/ENDOPEPTIDASE AMPH"/>
    <property type="match status" value="1"/>
</dbReference>
<keyword evidence="4 5" id="KW-0046">Antibiotic resistance</keyword>
<dbReference type="GO" id="GO:0046677">
    <property type="term" value="P:response to antibiotic"/>
    <property type="evidence" value="ECO:0007669"/>
    <property type="project" value="UniProtKB-UniRule"/>
</dbReference>
<gene>
    <name evidence="7" type="ORF">EFY87_10950</name>
</gene>
<evidence type="ECO:0000259" key="6">
    <source>
        <dbReference type="Pfam" id="PF00144"/>
    </source>
</evidence>
<protein>
    <recommendedName>
        <fullName evidence="5">Beta-lactamase</fullName>
        <ecNumber evidence="5">3.5.2.6</ecNumber>
    </recommendedName>
</protein>
<dbReference type="GO" id="GO:0030288">
    <property type="term" value="C:outer membrane-bounded periplasmic space"/>
    <property type="evidence" value="ECO:0007669"/>
    <property type="project" value="InterPro"/>
</dbReference>
<dbReference type="Pfam" id="PF00144">
    <property type="entry name" value="Beta-lactamase"/>
    <property type="match status" value="1"/>
</dbReference>
<dbReference type="Proteomes" id="UP000271678">
    <property type="component" value="Unassembled WGS sequence"/>
</dbReference>
<dbReference type="PROSITE" id="PS00336">
    <property type="entry name" value="BETA_LACTAMASE_C"/>
    <property type="match status" value="1"/>
</dbReference>
<proteinExistence type="inferred from homology"/>
<dbReference type="InterPro" id="IPR001586">
    <property type="entry name" value="Beta-lactam_class-C_AS"/>
</dbReference>
<dbReference type="EC" id="3.5.2.6" evidence="5"/>
<name>A0A3M9M7W3_9MICO</name>
<dbReference type="EMBL" id="RJJQ01000010">
    <property type="protein sequence ID" value="RNI21660.1"/>
    <property type="molecule type" value="Genomic_DNA"/>
</dbReference>
<dbReference type="SUPFAM" id="SSF56601">
    <property type="entry name" value="beta-lactamase/transpeptidase-like"/>
    <property type="match status" value="1"/>
</dbReference>
<reference evidence="7 8" key="1">
    <citation type="submission" date="2018-11" db="EMBL/GenBank/DDBJ databases">
        <title>Draft genome of Simplicispira Flexivirga sp. BO-16.</title>
        <authorList>
            <person name="Im W.T."/>
        </authorList>
    </citation>
    <scope>NUCLEOTIDE SEQUENCE [LARGE SCALE GENOMIC DNA]</scope>
    <source>
        <strain evidence="7 8">BO-16</strain>
    </source>
</reference>
<dbReference type="InterPro" id="IPR001466">
    <property type="entry name" value="Beta-lactam-related"/>
</dbReference>
<dbReference type="InterPro" id="IPR012338">
    <property type="entry name" value="Beta-lactam/transpept-like"/>
</dbReference>
<evidence type="ECO:0000256" key="3">
    <source>
        <dbReference type="ARBA" id="ARBA00022801"/>
    </source>
</evidence>
<dbReference type="PANTHER" id="PTHR46825:SF7">
    <property type="entry name" value="D-ALANYL-D-ALANINE CARBOXYPEPTIDASE"/>
    <property type="match status" value="1"/>
</dbReference>
<evidence type="ECO:0000313" key="7">
    <source>
        <dbReference type="EMBL" id="RNI21660.1"/>
    </source>
</evidence>
<evidence type="ECO:0000256" key="4">
    <source>
        <dbReference type="ARBA" id="ARBA00023251"/>
    </source>
</evidence>
<comment type="similarity">
    <text evidence="2 5">Belongs to the class-C beta-lactamase family.</text>
</comment>
<keyword evidence="3 5" id="KW-0378">Hydrolase</keyword>
<dbReference type="GO" id="GO:0017001">
    <property type="term" value="P:antibiotic catabolic process"/>
    <property type="evidence" value="ECO:0007669"/>
    <property type="project" value="InterPro"/>
</dbReference>
<organism evidence="7 8">
    <name type="scientific">Flexivirga caeni</name>
    <dbReference type="NCBI Taxonomy" id="2294115"/>
    <lineage>
        <taxon>Bacteria</taxon>
        <taxon>Bacillati</taxon>
        <taxon>Actinomycetota</taxon>
        <taxon>Actinomycetes</taxon>
        <taxon>Micrococcales</taxon>
        <taxon>Dermacoccaceae</taxon>
        <taxon>Flexivirga</taxon>
    </lineage>
</organism>
<comment type="caution">
    <text evidence="7">The sequence shown here is derived from an EMBL/GenBank/DDBJ whole genome shotgun (WGS) entry which is preliminary data.</text>
</comment>
<dbReference type="AlphaFoldDB" id="A0A3M9M7W3"/>
<dbReference type="InterPro" id="IPR050491">
    <property type="entry name" value="AmpC-like"/>
</dbReference>
<evidence type="ECO:0000313" key="8">
    <source>
        <dbReference type="Proteomes" id="UP000271678"/>
    </source>
</evidence>